<dbReference type="Proteomes" id="UP001203297">
    <property type="component" value="Unassembled WGS sequence"/>
</dbReference>
<keyword evidence="1" id="KW-0479">Metal-binding</keyword>
<keyword evidence="1" id="KW-0863">Zinc-finger</keyword>
<organism evidence="4 5">
    <name type="scientific">Multifurca ochricompacta</name>
    <dbReference type="NCBI Taxonomy" id="376703"/>
    <lineage>
        <taxon>Eukaryota</taxon>
        <taxon>Fungi</taxon>
        <taxon>Dikarya</taxon>
        <taxon>Basidiomycota</taxon>
        <taxon>Agaricomycotina</taxon>
        <taxon>Agaricomycetes</taxon>
        <taxon>Russulales</taxon>
        <taxon>Russulaceae</taxon>
        <taxon>Multifurca</taxon>
    </lineage>
</organism>
<evidence type="ECO:0000313" key="4">
    <source>
        <dbReference type="EMBL" id="KAI0297610.1"/>
    </source>
</evidence>
<feature type="domain" description="C2H2-type" evidence="3">
    <location>
        <begin position="134"/>
        <end position="154"/>
    </location>
</feature>
<evidence type="ECO:0000259" key="3">
    <source>
        <dbReference type="PROSITE" id="PS50157"/>
    </source>
</evidence>
<keyword evidence="5" id="KW-1185">Reference proteome</keyword>
<name>A0AAD4M2V9_9AGAM</name>
<dbReference type="Gene3D" id="3.30.160.60">
    <property type="entry name" value="Classic Zinc Finger"/>
    <property type="match status" value="1"/>
</dbReference>
<dbReference type="PROSITE" id="PS50157">
    <property type="entry name" value="ZINC_FINGER_C2H2_2"/>
    <property type="match status" value="1"/>
</dbReference>
<sequence>MVNPRRWDAERRGSRTRTLREFTINFCRGQVSSRSRRDYSPHGRDGEGGAEVVYGVEGGGEEDRNEGHTMGEHFWIPKRLKDRHRALLLATKADWDSRTIGQLKCRLCPRAGFGTWEDFKRHCDTMEAHPLCIHFCDRCGDFFARADSLKRHQKSMPDRCIKVTPGMAEVKRIETTRLHEEFKGRLERCLKTGEEIGKPFAVIIRELFPESSKKGCREQQGRGKS</sequence>
<evidence type="ECO:0000256" key="1">
    <source>
        <dbReference type="PROSITE-ProRule" id="PRU00042"/>
    </source>
</evidence>
<evidence type="ECO:0000313" key="5">
    <source>
        <dbReference type="Proteomes" id="UP001203297"/>
    </source>
</evidence>
<feature type="compositionally biased region" description="Basic and acidic residues" evidence="2">
    <location>
        <begin position="35"/>
        <end position="47"/>
    </location>
</feature>
<protein>
    <recommendedName>
        <fullName evidence="3">C2H2-type domain-containing protein</fullName>
    </recommendedName>
</protein>
<feature type="region of interest" description="Disordered" evidence="2">
    <location>
        <begin position="33"/>
        <end position="68"/>
    </location>
</feature>
<proteinExistence type="predicted"/>
<comment type="caution">
    <text evidence="4">The sequence shown here is derived from an EMBL/GenBank/DDBJ whole genome shotgun (WGS) entry which is preliminary data.</text>
</comment>
<evidence type="ECO:0000256" key="2">
    <source>
        <dbReference type="SAM" id="MobiDB-lite"/>
    </source>
</evidence>
<reference evidence="4" key="1">
    <citation type="journal article" date="2022" name="New Phytol.">
        <title>Evolutionary transition to the ectomycorrhizal habit in the genomes of a hyperdiverse lineage of mushroom-forming fungi.</title>
        <authorList>
            <person name="Looney B."/>
            <person name="Miyauchi S."/>
            <person name="Morin E."/>
            <person name="Drula E."/>
            <person name="Courty P.E."/>
            <person name="Kohler A."/>
            <person name="Kuo A."/>
            <person name="LaButti K."/>
            <person name="Pangilinan J."/>
            <person name="Lipzen A."/>
            <person name="Riley R."/>
            <person name="Andreopoulos W."/>
            <person name="He G."/>
            <person name="Johnson J."/>
            <person name="Nolan M."/>
            <person name="Tritt A."/>
            <person name="Barry K.W."/>
            <person name="Grigoriev I.V."/>
            <person name="Nagy L.G."/>
            <person name="Hibbett D."/>
            <person name="Henrissat B."/>
            <person name="Matheny P.B."/>
            <person name="Labbe J."/>
            <person name="Martin F.M."/>
        </authorList>
    </citation>
    <scope>NUCLEOTIDE SEQUENCE</scope>
    <source>
        <strain evidence="4">BPL690</strain>
    </source>
</reference>
<gene>
    <name evidence="4" type="ORF">B0F90DRAFT_1738564</name>
</gene>
<accession>A0AAD4M2V9</accession>
<keyword evidence="1" id="KW-0862">Zinc</keyword>
<dbReference type="EMBL" id="WTXG01000035">
    <property type="protein sequence ID" value="KAI0297610.1"/>
    <property type="molecule type" value="Genomic_DNA"/>
</dbReference>
<dbReference type="AlphaFoldDB" id="A0AAD4M2V9"/>
<dbReference type="GO" id="GO:0008270">
    <property type="term" value="F:zinc ion binding"/>
    <property type="evidence" value="ECO:0007669"/>
    <property type="project" value="UniProtKB-KW"/>
</dbReference>
<dbReference type="InterPro" id="IPR013087">
    <property type="entry name" value="Znf_C2H2_type"/>
</dbReference>